<accession>A0A934V8Z0</accession>
<organism evidence="6 7">
    <name type="scientific">Luteolibacter yonseiensis</name>
    <dbReference type="NCBI Taxonomy" id="1144680"/>
    <lineage>
        <taxon>Bacteria</taxon>
        <taxon>Pseudomonadati</taxon>
        <taxon>Verrucomicrobiota</taxon>
        <taxon>Verrucomicrobiia</taxon>
        <taxon>Verrucomicrobiales</taxon>
        <taxon>Verrucomicrobiaceae</taxon>
        <taxon>Luteolibacter</taxon>
    </lineage>
</organism>
<protein>
    <submittedName>
        <fullName evidence="6">1-acyl-sn-glycerol-3-phosphate acyltransferase</fullName>
    </submittedName>
</protein>
<dbReference type="RefSeq" id="WP_200352692.1">
    <property type="nucleotide sequence ID" value="NZ_BAABHZ010000001.1"/>
</dbReference>
<evidence type="ECO:0000313" key="6">
    <source>
        <dbReference type="EMBL" id="MBK1817762.1"/>
    </source>
</evidence>
<dbReference type="SUPFAM" id="SSF69593">
    <property type="entry name" value="Glycerol-3-phosphate (1)-acyltransferase"/>
    <property type="match status" value="1"/>
</dbReference>
<keyword evidence="4" id="KW-0472">Membrane</keyword>
<keyword evidence="4" id="KW-0812">Transmembrane</keyword>
<dbReference type="CDD" id="cd07989">
    <property type="entry name" value="LPLAT_AGPAT-like"/>
    <property type="match status" value="1"/>
</dbReference>
<gene>
    <name evidence="6" type="ORF">JIN84_19235</name>
</gene>
<sequence>MAISDPIASPLRSPLRRWLRAPWDYVMMALGLLYWGVFGGLLTLVGGPLHLVLPQRIGQKIGRRLLQQLFSKFVVYLRLSDLVRADLTGLDALGGLTHSFIVAPNHTSLWDVVFIIARLPCAVCVMKKQILTNPVLGGGARLAGYIANDGMKRVMRDASKSLADGGQLLMFPEGTRTRPDARWINPLKGGCAIISKRTGVPVYPIFIRSDTRFLQKGWPLWRRPVFPIHMRFDVGEPMVPEPGESSQEFTARLAAVYERELSKPDPLRRTHG</sequence>
<evidence type="ECO:0000313" key="7">
    <source>
        <dbReference type="Proteomes" id="UP000600139"/>
    </source>
</evidence>
<dbReference type="Pfam" id="PF01553">
    <property type="entry name" value="Acyltransferase"/>
    <property type="match status" value="1"/>
</dbReference>
<feature type="transmembrane region" description="Helical" evidence="4">
    <location>
        <begin position="32"/>
        <end position="53"/>
    </location>
</feature>
<evidence type="ECO:0000256" key="4">
    <source>
        <dbReference type="SAM" id="Phobius"/>
    </source>
</evidence>
<dbReference type="PANTHER" id="PTHR10434:SF11">
    <property type="entry name" value="1-ACYL-SN-GLYCEROL-3-PHOSPHATE ACYLTRANSFERASE"/>
    <property type="match status" value="1"/>
</dbReference>
<feature type="domain" description="Phospholipid/glycerol acyltransferase" evidence="5">
    <location>
        <begin position="100"/>
        <end position="210"/>
    </location>
</feature>
<dbReference type="EMBL" id="JAENIK010000012">
    <property type="protein sequence ID" value="MBK1817762.1"/>
    <property type="molecule type" value="Genomic_DNA"/>
</dbReference>
<evidence type="ECO:0000256" key="2">
    <source>
        <dbReference type="ARBA" id="ARBA00022679"/>
    </source>
</evidence>
<proteinExistence type="predicted"/>
<dbReference type="GO" id="GO:0006654">
    <property type="term" value="P:phosphatidic acid biosynthetic process"/>
    <property type="evidence" value="ECO:0007669"/>
    <property type="project" value="TreeGrafter"/>
</dbReference>
<keyword evidence="7" id="KW-1185">Reference proteome</keyword>
<dbReference type="AlphaFoldDB" id="A0A934V8Z0"/>
<evidence type="ECO:0000256" key="3">
    <source>
        <dbReference type="ARBA" id="ARBA00023315"/>
    </source>
</evidence>
<keyword evidence="4" id="KW-1133">Transmembrane helix</keyword>
<dbReference type="InterPro" id="IPR002123">
    <property type="entry name" value="Plipid/glycerol_acylTrfase"/>
</dbReference>
<keyword evidence="2" id="KW-0808">Transferase</keyword>
<evidence type="ECO:0000256" key="1">
    <source>
        <dbReference type="ARBA" id="ARBA00005189"/>
    </source>
</evidence>
<dbReference type="Proteomes" id="UP000600139">
    <property type="component" value="Unassembled WGS sequence"/>
</dbReference>
<dbReference type="PANTHER" id="PTHR10434">
    <property type="entry name" value="1-ACYL-SN-GLYCEROL-3-PHOSPHATE ACYLTRANSFERASE"/>
    <property type="match status" value="1"/>
</dbReference>
<comment type="caution">
    <text evidence="6">The sequence shown here is derived from an EMBL/GenBank/DDBJ whole genome shotgun (WGS) entry which is preliminary data.</text>
</comment>
<comment type="pathway">
    <text evidence="1">Lipid metabolism.</text>
</comment>
<evidence type="ECO:0000259" key="5">
    <source>
        <dbReference type="SMART" id="SM00563"/>
    </source>
</evidence>
<name>A0A934V8Z0_9BACT</name>
<dbReference type="SMART" id="SM00563">
    <property type="entry name" value="PlsC"/>
    <property type="match status" value="1"/>
</dbReference>
<reference evidence="6" key="1">
    <citation type="submission" date="2021-01" db="EMBL/GenBank/DDBJ databases">
        <title>Modified the classification status of verrucomicrobia.</title>
        <authorList>
            <person name="Feng X."/>
        </authorList>
    </citation>
    <scope>NUCLEOTIDE SEQUENCE</scope>
    <source>
        <strain evidence="6">JCM 18052</strain>
    </source>
</reference>
<keyword evidence="3 6" id="KW-0012">Acyltransferase</keyword>
<dbReference type="GO" id="GO:0003841">
    <property type="term" value="F:1-acylglycerol-3-phosphate O-acyltransferase activity"/>
    <property type="evidence" value="ECO:0007669"/>
    <property type="project" value="TreeGrafter"/>
</dbReference>